<evidence type="ECO:0000313" key="9">
    <source>
        <dbReference type="Proteomes" id="UP000001745"/>
    </source>
</evidence>
<dbReference type="EMBL" id="EQ962655">
    <property type="protein sequence ID" value="EED18830.1"/>
    <property type="molecule type" value="Genomic_DNA"/>
</dbReference>
<dbReference type="PANTHER" id="PTHR30468:SF1">
    <property type="entry name" value="ALPHA-KETOGLUTARATE-DEPENDENT SULFONATE DIOXYGENASE"/>
    <property type="match status" value="1"/>
</dbReference>
<gene>
    <name evidence="8" type="ORF">TSTA_125440</name>
</gene>
<dbReference type="GO" id="GO:0006790">
    <property type="term" value="P:sulfur compound metabolic process"/>
    <property type="evidence" value="ECO:0007669"/>
    <property type="project" value="TreeGrafter"/>
</dbReference>
<name>B8MCL4_TALSN</name>
<dbReference type="GO" id="GO:0046872">
    <property type="term" value="F:metal ion binding"/>
    <property type="evidence" value="ECO:0007669"/>
    <property type="project" value="UniProtKB-KW"/>
</dbReference>
<accession>B8MCL4</accession>
<dbReference type="Pfam" id="PF02668">
    <property type="entry name" value="TauD"/>
    <property type="match status" value="1"/>
</dbReference>
<dbReference type="InterPro" id="IPR003819">
    <property type="entry name" value="TauD/TfdA-like"/>
</dbReference>
<dbReference type="PhylomeDB" id="B8MCL4"/>
<keyword evidence="3" id="KW-0479">Metal-binding</keyword>
<evidence type="ECO:0000259" key="7">
    <source>
        <dbReference type="Pfam" id="PF02668"/>
    </source>
</evidence>
<keyword evidence="4 8" id="KW-0223">Dioxygenase</keyword>
<dbReference type="InterPro" id="IPR051323">
    <property type="entry name" value="AtsK-like"/>
</dbReference>
<organism evidence="8 9">
    <name type="scientific">Talaromyces stipitatus (strain ATCC 10500 / CBS 375.48 / QM 6759 / NRRL 1006)</name>
    <name type="common">Penicillium stipitatum</name>
    <dbReference type="NCBI Taxonomy" id="441959"/>
    <lineage>
        <taxon>Eukaryota</taxon>
        <taxon>Fungi</taxon>
        <taxon>Dikarya</taxon>
        <taxon>Ascomycota</taxon>
        <taxon>Pezizomycotina</taxon>
        <taxon>Eurotiomycetes</taxon>
        <taxon>Eurotiomycetidae</taxon>
        <taxon>Eurotiales</taxon>
        <taxon>Trichocomaceae</taxon>
        <taxon>Talaromyces</taxon>
        <taxon>Talaromyces sect. Talaromyces</taxon>
    </lineage>
</organism>
<dbReference type="Gene3D" id="3.60.130.10">
    <property type="entry name" value="Clavaminate synthase-like"/>
    <property type="match status" value="1"/>
</dbReference>
<evidence type="ECO:0000313" key="8">
    <source>
        <dbReference type="EMBL" id="EED18830.1"/>
    </source>
</evidence>
<evidence type="ECO:0000256" key="6">
    <source>
        <dbReference type="ARBA" id="ARBA00023004"/>
    </source>
</evidence>
<reference evidence="9" key="1">
    <citation type="journal article" date="2015" name="Genome Announc.">
        <title>Genome sequence of the AIDS-associated pathogen Penicillium marneffei (ATCC18224) and its near taxonomic relative Talaromyces stipitatus (ATCC10500).</title>
        <authorList>
            <person name="Nierman W.C."/>
            <person name="Fedorova-Abrams N.D."/>
            <person name="Andrianopoulos A."/>
        </authorList>
    </citation>
    <scope>NUCLEOTIDE SEQUENCE [LARGE SCALE GENOMIC DNA]</scope>
    <source>
        <strain evidence="9">ATCC 10500 / CBS 375.48 / QM 6759 / NRRL 1006</strain>
    </source>
</reference>
<dbReference type="VEuPathDB" id="FungiDB:TSTA_125440"/>
<dbReference type="GeneID" id="8100323"/>
<keyword evidence="5" id="KW-0560">Oxidoreductase</keyword>
<dbReference type="STRING" id="441959.B8MCL4"/>
<proteinExistence type="inferred from homology"/>
<dbReference type="GO" id="GO:0016706">
    <property type="term" value="F:2-oxoglutarate-dependent dioxygenase activity"/>
    <property type="evidence" value="ECO:0007669"/>
    <property type="project" value="TreeGrafter"/>
</dbReference>
<sequence length="290" mass="33522">MSGDAERRDLTIVANKVGAGADVLGFDFDTMPSHQVGALRSAWLKYGILRFRGYDLTDEHQLNFLKREEDGAPTTYKDDEKVTVMTNLINGVPSGAGSNVELEWHTDSWFWEYPPVGEILRAMELPQTGGDTYWADMYAVYDALPEDLRSTIEGRLIQFDTVYNGHGNLRKGKEAPKTDDFRLWEHIRHPIIRTHPESGRKAVFVGQSKHEKNWIVGLPLEESKEILAKILSYVEKPEFQLHQKWQPGDTVIWDNRCTMHRRETWPDDQTRIMHRTTCNTKGQPRPFYVY</sequence>
<evidence type="ECO:0000256" key="1">
    <source>
        <dbReference type="ARBA" id="ARBA00001954"/>
    </source>
</evidence>
<dbReference type="RefSeq" id="XP_002482822.1">
    <property type="nucleotide sequence ID" value="XM_002482777.1"/>
</dbReference>
<evidence type="ECO:0000256" key="5">
    <source>
        <dbReference type="ARBA" id="ARBA00023002"/>
    </source>
</evidence>
<feature type="domain" description="TauD/TfdA-like" evidence="7">
    <location>
        <begin position="19"/>
        <end position="277"/>
    </location>
</feature>
<keyword evidence="9" id="KW-1185">Reference proteome</keyword>
<dbReference type="HOGENOM" id="CLU_036005_2_0_1"/>
<dbReference type="AlphaFoldDB" id="B8MCL4"/>
<dbReference type="InterPro" id="IPR042098">
    <property type="entry name" value="TauD-like_sf"/>
</dbReference>
<comment type="similarity">
    <text evidence="2">Belongs to the TfdA dioxygenase family.</text>
</comment>
<dbReference type="OrthoDB" id="5818554at2759"/>
<evidence type="ECO:0000256" key="4">
    <source>
        <dbReference type="ARBA" id="ARBA00022964"/>
    </source>
</evidence>
<protein>
    <submittedName>
        <fullName evidence="8">Alpha-ketoglutarate-dependent taurine dioxygenase, putative</fullName>
    </submittedName>
</protein>
<dbReference type="SUPFAM" id="SSF51197">
    <property type="entry name" value="Clavaminate synthase-like"/>
    <property type="match status" value="1"/>
</dbReference>
<evidence type="ECO:0000256" key="2">
    <source>
        <dbReference type="ARBA" id="ARBA00005896"/>
    </source>
</evidence>
<comment type="cofactor">
    <cofactor evidence="1">
        <name>Fe(2+)</name>
        <dbReference type="ChEBI" id="CHEBI:29033"/>
    </cofactor>
</comment>
<evidence type="ECO:0000256" key="3">
    <source>
        <dbReference type="ARBA" id="ARBA00022723"/>
    </source>
</evidence>
<dbReference type="PANTHER" id="PTHR30468">
    <property type="entry name" value="ALPHA-KETOGLUTARATE-DEPENDENT SULFONATE DIOXYGENASE"/>
    <property type="match status" value="1"/>
</dbReference>
<keyword evidence="6" id="KW-0408">Iron</keyword>
<dbReference type="Proteomes" id="UP000001745">
    <property type="component" value="Unassembled WGS sequence"/>
</dbReference>
<dbReference type="InParanoid" id="B8MCL4"/>
<dbReference type="GO" id="GO:0005737">
    <property type="term" value="C:cytoplasm"/>
    <property type="evidence" value="ECO:0007669"/>
    <property type="project" value="TreeGrafter"/>
</dbReference>